<name>X1TYG5_9ZZZZ</name>
<protein>
    <submittedName>
        <fullName evidence="1">Uncharacterized protein</fullName>
    </submittedName>
</protein>
<gene>
    <name evidence="1" type="ORF">S12H4_54454</name>
</gene>
<dbReference type="AlphaFoldDB" id="X1TYG5"/>
<evidence type="ECO:0000313" key="1">
    <source>
        <dbReference type="EMBL" id="GAJ10373.1"/>
    </source>
</evidence>
<comment type="caution">
    <text evidence="1">The sequence shown here is derived from an EMBL/GenBank/DDBJ whole genome shotgun (WGS) entry which is preliminary data.</text>
</comment>
<dbReference type="EMBL" id="BARW01034813">
    <property type="protein sequence ID" value="GAJ10373.1"/>
    <property type="molecule type" value="Genomic_DNA"/>
</dbReference>
<accession>X1TYG5</accession>
<sequence length="51" mass="6088">MAEVKPYRYTYTMPKGKKRFEAIGHGKTWGTALSNIHRYHPKRSNIRRIKL</sequence>
<organism evidence="1">
    <name type="scientific">marine sediment metagenome</name>
    <dbReference type="NCBI Taxonomy" id="412755"/>
    <lineage>
        <taxon>unclassified sequences</taxon>
        <taxon>metagenomes</taxon>
        <taxon>ecological metagenomes</taxon>
    </lineage>
</organism>
<reference evidence="1" key="1">
    <citation type="journal article" date="2014" name="Front. Microbiol.">
        <title>High frequency of phylogenetically diverse reductive dehalogenase-homologous genes in deep subseafloor sedimentary metagenomes.</title>
        <authorList>
            <person name="Kawai M."/>
            <person name="Futagami T."/>
            <person name="Toyoda A."/>
            <person name="Takaki Y."/>
            <person name="Nishi S."/>
            <person name="Hori S."/>
            <person name="Arai W."/>
            <person name="Tsubouchi T."/>
            <person name="Morono Y."/>
            <person name="Uchiyama I."/>
            <person name="Ito T."/>
            <person name="Fujiyama A."/>
            <person name="Inagaki F."/>
            <person name="Takami H."/>
        </authorList>
    </citation>
    <scope>NUCLEOTIDE SEQUENCE</scope>
    <source>
        <strain evidence="1">Expedition CK06-06</strain>
    </source>
</reference>
<proteinExistence type="predicted"/>